<evidence type="ECO:0000256" key="1">
    <source>
        <dbReference type="SAM" id="SignalP"/>
    </source>
</evidence>
<name>A0ABV8W690_9FLAO</name>
<evidence type="ECO:0000313" key="2">
    <source>
        <dbReference type="EMBL" id="MFC4392252.1"/>
    </source>
</evidence>
<feature type="chain" id="PRO_5046202491" description="DUF4595 domain-containing protein" evidence="1">
    <location>
        <begin position="22"/>
        <end position="289"/>
    </location>
</feature>
<dbReference type="RefSeq" id="WP_179007130.1">
    <property type="nucleotide sequence ID" value="NZ_JBHSCO010000004.1"/>
</dbReference>
<keyword evidence="1" id="KW-0732">Signal</keyword>
<feature type="signal peptide" evidence="1">
    <location>
        <begin position="1"/>
        <end position="21"/>
    </location>
</feature>
<keyword evidence="3" id="KW-1185">Reference proteome</keyword>
<reference evidence="3" key="1">
    <citation type="journal article" date="2019" name="Int. J. Syst. Evol. Microbiol.">
        <title>The Global Catalogue of Microorganisms (GCM) 10K type strain sequencing project: providing services to taxonomists for standard genome sequencing and annotation.</title>
        <authorList>
            <consortium name="The Broad Institute Genomics Platform"/>
            <consortium name="The Broad Institute Genome Sequencing Center for Infectious Disease"/>
            <person name="Wu L."/>
            <person name="Ma J."/>
        </authorList>
    </citation>
    <scope>NUCLEOTIDE SEQUENCE [LARGE SCALE GENOMIC DNA]</scope>
    <source>
        <strain evidence="3">CGMCC 1.15345</strain>
    </source>
</reference>
<dbReference type="Proteomes" id="UP001595719">
    <property type="component" value="Unassembled WGS sequence"/>
</dbReference>
<organism evidence="2 3">
    <name type="scientific">Flavobacterium quisquiliarum</name>
    <dbReference type="NCBI Taxonomy" id="1834436"/>
    <lineage>
        <taxon>Bacteria</taxon>
        <taxon>Pseudomonadati</taxon>
        <taxon>Bacteroidota</taxon>
        <taxon>Flavobacteriia</taxon>
        <taxon>Flavobacteriales</taxon>
        <taxon>Flavobacteriaceae</taxon>
        <taxon>Flavobacterium</taxon>
    </lineage>
</organism>
<evidence type="ECO:0000313" key="3">
    <source>
        <dbReference type="Proteomes" id="UP001595719"/>
    </source>
</evidence>
<evidence type="ECO:0008006" key="4">
    <source>
        <dbReference type="Google" id="ProtNLM"/>
    </source>
</evidence>
<comment type="caution">
    <text evidence="2">The sequence shown here is derived from an EMBL/GenBank/DDBJ whole genome shotgun (WGS) entry which is preliminary data.</text>
</comment>
<proteinExistence type="predicted"/>
<accession>A0ABV8W690</accession>
<dbReference type="PROSITE" id="PS51257">
    <property type="entry name" value="PROKAR_LIPOPROTEIN"/>
    <property type="match status" value="1"/>
</dbReference>
<gene>
    <name evidence="2" type="ORF">ACFOY0_14730</name>
</gene>
<protein>
    <recommendedName>
        <fullName evidence="4">DUF4595 domain-containing protein</fullName>
    </recommendedName>
</protein>
<sequence length="289" mass="33730">MKKLIPFIGAILLILTSCSNNETTDETDVPNESTNTPKENTRALIKTIQEVSSSPDSPTKFSYDGFKITEASADKLYVGIYKIKYTYTGDLITKEEGYVNDDLRVNNEYSYEDNKLKTAIFKNGNGLYAPLNETKLVYNYVSENIVDIDIYSYSLALNVWYLSDPFPKARLYFKDGNIIKREKFTADGKIYSTITQEYDKNPNIYKNITGFDKLFFAYTFQNVFNRHLDIFDISNSNNVIFFSEQINGFFTEVYRYSYDLNIDGYPKEQRDHYSTNQMLYLIKKNYTYY</sequence>
<dbReference type="EMBL" id="JBHSCO010000004">
    <property type="protein sequence ID" value="MFC4392252.1"/>
    <property type="molecule type" value="Genomic_DNA"/>
</dbReference>